<dbReference type="SUPFAM" id="SSF53335">
    <property type="entry name" value="S-adenosyl-L-methionine-dependent methyltransferases"/>
    <property type="match status" value="1"/>
</dbReference>
<protein>
    <submittedName>
        <fullName evidence="1">Methylase</fullName>
    </submittedName>
</protein>
<dbReference type="PANTHER" id="PTHR20974">
    <property type="entry name" value="UPF0585 PROTEIN CG18661"/>
    <property type="match status" value="1"/>
</dbReference>
<sequence>MTKPFSQACENNKDPILQKLAPFLADVAQVLEIGSGTGQHAVHFANAMPNLKWQTSDLRHNHDGIISWCEEANLTNLTLPVELDLNVDSWPVTDIPAIYTANTLHIVSMTLVEQFFKGVTAHLAAAGKLAIYGPFNYQGNFTSPSNAEFDAFLKMRDPQSGIRDFEWICELAEQAGLALVQDHAMPANNRLLLFKR</sequence>
<dbReference type="OrthoDB" id="5563826at2"/>
<reference evidence="2" key="1">
    <citation type="submission" date="2016-07" db="EMBL/GenBank/DDBJ databases">
        <authorList>
            <person name="Florea S."/>
            <person name="Webb J.S."/>
            <person name="Jaromczyk J."/>
            <person name="Schardl C.L."/>
        </authorList>
    </citation>
    <scope>NUCLEOTIDE SEQUENCE [LARGE SCALE GENOMIC DNA]</scope>
    <source>
        <strain evidence="2">IPB1</strain>
    </source>
</reference>
<evidence type="ECO:0000313" key="1">
    <source>
        <dbReference type="EMBL" id="OCQ19180.1"/>
    </source>
</evidence>
<dbReference type="GO" id="GO:0008168">
    <property type="term" value="F:methyltransferase activity"/>
    <property type="evidence" value="ECO:0007669"/>
    <property type="project" value="UniProtKB-KW"/>
</dbReference>
<dbReference type="RefSeq" id="WP_065792387.1">
    <property type="nucleotide sequence ID" value="NZ_MAUJ01000009.1"/>
</dbReference>
<dbReference type="InterPro" id="IPR029063">
    <property type="entry name" value="SAM-dependent_MTases_sf"/>
</dbReference>
<accession>A0A1C0TKT8</accession>
<dbReference type="AlphaFoldDB" id="A0A1C0TKT8"/>
<dbReference type="Pfam" id="PF06080">
    <property type="entry name" value="DUF938"/>
    <property type="match status" value="1"/>
</dbReference>
<comment type="caution">
    <text evidence="1">The sequence shown here is derived from an EMBL/GenBank/DDBJ whole genome shotgun (WGS) entry which is preliminary data.</text>
</comment>
<dbReference type="PANTHER" id="PTHR20974:SF0">
    <property type="entry name" value="UPF0585 PROTEIN CG18661"/>
    <property type="match status" value="1"/>
</dbReference>
<organism evidence="1 2">
    <name type="scientific">Pseudoalteromonas luteoviolacea</name>
    <dbReference type="NCBI Taxonomy" id="43657"/>
    <lineage>
        <taxon>Bacteria</taxon>
        <taxon>Pseudomonadati</taxon>
        <taxon>Pseudomonadota</taxon>
        <taxon>Gammaproteobacteria</taxon>
        <taxon>Alteromonadales</taxon>
        <taxon>Pseudoalteromonadaceae</taxon>
        <taxon>Pseudoalteromonas</taxon>
    </lineage>
</organism>
<dbReference type="EMBL" id="MAUJ01000009">
    <property type="protein sequence ID" value="OCQ19180.1"/>
    <property type="molecule type" value="Genomic_DNA"/>
</dbReference>
<keyword evidence="1" id="KW-0489">Methyltransferase</keyword>
<dbReference type="Proteomes" id="UP000093366">
    <property type="component" value="Unassembled WGS sequence"/>
</dbReference>
<keyword evidence="1" id="KW-0808">Transferase</keyword>
<dbReference type="GO" id="GO:0032259">
    <property type="term" value="P:methylation"/>
    <property type="evidence" value="ECO:0007669"/>
    <property type="project" value="UniProtKB-KW"/>
</dbReference>
<dbReference type="InterPro" id="IPR010342">
    <property type="entry name" value="DUF938"/>
</dbReference>
<proteinExistence type="predicted"/>
<dbReference type="Gene3D" id="3.40.50.150">
    <property type="entry name" value="Vaccinia Virus protein VP39"/>
    <property type="match status" value="1"/>
</dbReference>
<evidence type="ECO:0000313" key="2">
    <source>
        <dbReference type="Proteomes" id="UP000093366"/>
    </source>
</evidence>
<name>A0A1C0TKT8_9GAMM</name>
<gene>
    <name evidence="1" type="ORF">A7985_20805</name>
</gene>